<dbReference type="EC" id="2.1.1.297" evidence="1"/>
<evidence type="ECO:0000313" key="8">
    <source>
        <dbReference type="Proteomes" id="UP000621500"/>
    </source>
</evidence>
<dbReference type="PANTHER" id="PTHR18895">
    <property type="entry name" value="HEMK METHYLTRANSFERASE"/>
    <property type="match status" value="1"/>
</dbReference>
<sequence length="257" mass="27128">MSTPDRADVVRRLRAAGCVFAEDEADLLSTAARSPAELSAMVERRVSGLPLEHIVGWVDFCGLRVAVDPGVFVPRRRTELLVRRAAALARPGATVLDLACGSGAIGLAVAALVGDVVLYAVDIEPAAVRCARRNLAPLGGRVYAGDLYQPLPSRLHGRIDVLVANVPYVPSEAVELLPPEARLHEPLVALDGGDDGLDVLRRVAAGARDWLVPGGHLLLETSLEQAEVAVDVFDLAGLAPVVVTDDDLPATVVIGRR</sequence>
<dbReference type="GO" id="GO:0032259">
    <property type="term" value="P:methylation"/>
    <property type="evidence" value="ECO:0007669"/>
    <property type="project" value="UniProtKB-KW"/>
</dbReference>
<comment type="caution">
    <text evidence="7">The sequence shown here is derived from an EMBL/GenBank/DDBJ whole genome shotgun (WGS) entry which is preliminary data.</text>
</comment>
<keyword evidence="8" id="KW-1185">Reference proteome</keyword>
<evidence type="ECO:0000256" key="2">
    <source>
        <dbReference type="ARBA" id="ARBA00022603"/>
    </source>
</evidence>
<dbReference type="SUPFAM" id="SSF53335">
    <property type="entry name" value="S-adenosyl-L-methionine-dependent methyltransferases"/>
    <property type="match status" value="1"/>
</dbReference>
<evidence type="ECO:0000256" key="3">
    <source>
        <dbReference type="ARBA" id="ARBA00022679"/>
    </source>
</evidence>
<organism evidence="7 8">
    <name type="scientific">Plantactinospora mayteni</name>
    <dbReference type="NCBI Taxonomy" id="566021"/>
    <lineage>
        <taxon>Bacteria</taxon>
        <taxon>Bacillati</taxon>
        <taxon>Actinomycetota</taxon>
        <taxon>Actinomycetes</taxon>
        <taxon>Micromonosporales</taxon>
        <taxon>Micromonosporaceae</taxon>
        <taxon>Plantactinospora</taxon>
    </lineage>
</organism>
<dbReference type="InterPro" id="IPR004556">
    <property type="entry name" value="HemK-like"/>
</dbReference>
<dbReference type="Pfam" id="PF05175">
    <property type="entry name" value="MTS"/>
    <property type="match status" value="1"/>
</dbReference>
<gene>
    <name evidence="7" type="primary">hemK_2</name>
    <name evidence="7" type="ORF">Pma05_81270</name>
</gene>
<keyword evidence="3" id="KW-0808">Transferase</keyword>
<protein>
    <recommendedName>
        <fullName evidence="1">peptide chain release factor N(5)-glutamine methyltransferase</fullName>
        <ecNumber evidence="1">2.1.1.297</ecNumber>
    </recommendedName>
</protein>
<dbReference type="NCBIfam" id="TIGR03704">
    <property type="entry name" value="PrmC_rel_meth"/>
    <property type="match status" value="1"/>
</dbReference>
<reference evidence="7 8" key="1">
    <citation type="submission" date="2021-01" db="EMBL/GenBank/DDBJ databases">
        <title>Whole genome shotgun sequence of Plantactinospora mayteni NBRC 109088.</title>
        <authorList>
            <person name="Komaki H."/>
            <person name="Tamura T."/>
        </authorList>
    </citation>
    <scope>NUCLEOTIDE SEQUENCE [LARGE SCALE GENOMIC DNA]</scope>
    <source>
        <strain evidence="7 8">NBRC 109088</strain>
    </source>
</reference>
<dbReference type="GO" id="GO:0008168">
    <property type="term" value="F:methyltransferase activity"/>
    <property type="evidence" value="ECO:0007669"/>
    <property type="project" value="UniProtKB-KW"/>
</dbReference>
<dbReference type="PANTHER" id="PTHR18895:SF74">
    <property type="entry name" value="MTRF1L RELEASE FACTOR GLUTAMINE METHYLTRANSFERASE"/>
    <property type="match status" value="1"/>
</dbReference>
<keyword evidence="2 7" id="KW-0489">Methyltransferase</keyword>
<dbReference type="Proteomes" id="UP000621500">
    <property type="component" value="Unassembled WGS sequence"/>
</dbReference>
<comment type="catalytic activity">
    <reaction evidence="5">
        <text>L-glutaminyl-[peptide chain release factor] + S-adenosyl-L-methionine = N(5)-methyl-L-glutaminyl-[peptide chain release factor] + S-adenosyl-L-homocysteine + H(+)</text>
        <dbReference type="Rhea" id="RHEA:42896"/>
        <dbReference type="Rhea" id="RHEA-COMP:10271"/>
        <dbReference type="Rhea" id="RHEA-COMP:10272"/>
        <dbReference type="ChEBI" id="CHEBI:15378"/>
        <dbReference type="ChEBI" id="CHEBI:30011"/>
        <dbReference type="ChEBI" id="CHEBI:57856"/>
        <dbReference type="ChEBI" id="CHEBI:59789"/>
        <dbReference type="ChEBI" id="CHEBI:61891"/>
        <dbReference type="EC" id="2.1.1.297"/>
    </reaction>
</comment>
<name>A0ABQ4F3V1_9ACTN</name>
<evidence type="ECO:0000259" key="6">
    <source>
        <dbReference type="Pfam" id="PF05175"/>
    </source>
</evidence>
<dbReference type="InterPro" id="IPR029063">
    <property type="entry name" value="SAM-dependent_MTases_sf"/>
</dbReference>
<dbReference type="InterPro" id="IPR022446">
    <property type="entry name" value="MeTrfrase_put"/>
</dbReference>
<dbReference type="EMBL" id="BONX01000074">
    <property type="protein sequence ID" value="GIH01555.1"/>
    <property type="molecule type" value="Genomic_DNA"/>
</dbReference>
<dbReference type="InterPro" id="IPR007848">
    <property type="entry name" value="Small_mtfrase_dom"/>
</dbReference>
<keyword evidence="4" id="KW-0949">S-adenosyl-L-methionine</keyword>
<evidence type="ECO:0000256" key="1">
    <source>
        <dbReference type="ARBA" id="ARBA00012771"/>
    </source>
</evidence>
<dbReference type="CDD" id="cd02440">
    <property type="entry name" value="AdoMet_MTases"/>
    <property type="match status" value="1"/>
</dbReference>
<dbReference type="NCBIfam" id="TIGR00536">
    <property type="entry name" value="hemK_fam"/>
    <property type="match status" value="1"/>
</dbReference>
<dbReference type="InterPro" id="IPR050320">
    <property type="entry name" value="N5-glutamine_MTase"/>
</dbReference>
<evidence type="ECO:0000256" key="5">
    <source>
        <dbReference type="ARBA" id="ARBA00048391"/>
    </source>
</evidence>
<proteinExistence type="predicted"/>
<feature type="domain" description="Methyltransferase small" evidence="6">
    <location>
        <begin position="64"/>
        <end position="172"/>
    </location>
</feature>
<evidence type="ECO:0000313" key="7">
    <source>
        <dbReference type="EMBL" id="GIH01555.1"/>
    </source>
</evidence>
<dbReference type="RefSeq" id="WP_203862803.1">
    <property type="nucleotide sequence ID" value="NZ_BAAAZQ010000042.1"/>
</dbReference>
<accession>A0ABQ4F3V1</accession>
<evidence type="ECO:0000256" key="4">
    <source>
        <dbReference type="ARBA" id="ARBA00022691"/>
    </source>
</evidence>
<dbReference type="Gene3D" id="3.40.50.150">
    <property type="entry name" value="Vaccinia Virus protein VP39"/>
    <property type="match status" value="1"/>
</dbReference>